<keyword evidence="2" id="KW-0805">Transcription regulation</keyword>
<feature type="region of interest" description="Disordered" evidence="4">
    <location>
        <begin position="1"/>
        <end position="40"/>
    </location>
</feature>
<dbReference type="STRING" id="52838.A0A4V4H457"/>
<evidence type="ECO:0000256" key="3">
    <source>
        <dbReference type="ARBA" id="ARBA00023163"/>
    </source>
</evidence>
<gene>
    <name evidence="5" type="ORF">C4D60_Mb06t24970</name>
</gene>
<sequence>MATSFFLWPSDQHKADDGGGGATAEAKVEARTGKVKGRKDCGAKAVLPKRPPQRGLGVARLELLRLQDSWNKLTKLDLGPFRDDAHLLQPHPRPGSKATAISFTINSPLWPRLPYTALPSPSPETTPTTTPFQATVRSSRHPWRLAELLLLPPPSKLRTGIDKKRLFGNDLWDNGANGADYLDMDLAAGMAVDLVIPTPFDSISPSWSHPTPVLPGCFLFGMQNRGCTQWKANLTNDRELTIKEFDFFPPNSRSASNDGSSSKLVNSEACDAISTSSAAASSTSPDLSLKLSL</sequence>
<keyword evidence="3" id="KW-0804">Transcription</keyword>
<proteinExistence type="predicted"/>
<accession>A0A4V4H457</accession>
<dbReference type="PANTHER" id="PTHR33388">
    <property type="entry name" value="OS01G0212500 PROTEIN"/>
    <property type="match status" value="1"/>
</dbReference>
<evidence type="ECO:0000313" key="5">
    <source>
        <dbReference type="EMBL" id="THU50876.1"/>
    </source>
</evidence>
<evidence type="ECO:0000256" key="2">
    <source>
        <dbReference type="ARBA" id="ARBA00023015"/>
    </source>
</evidence>
<feature type="compositionally biased region" description="Basic and acidic residues" evidence="4">
    <location>
        <begin position="26"/>
        <end position="40"/>
    </location>
</feature>
<organism evidence="5 6">
    <name type="scientific">Musa balbisiana</name>
    <name type="common">Banana</name>
    <dbReference type="NCBI Taxonomy" id="52838"/>
    <lineage>
        <taxon>Eukaryota</taxon>
        <taxon>Viridiplantae</taxon>
        <taxon>Streptophyta</taxon>
        <taxon>Embryophyta</taxon>
        <taxon>Tracheophyta</taxon>
        <taxon>Spermatophyta</taxon>
        <taxon>Magnoliopsida</taxon>
        <taxon>Liliopsida</taxon>
        <taxon>Zingiberales</taxon>
        <taxon>Musaceae</taxon>
        <taxon>Musa</taxon>
    </lineage>
</organism>
<protein>
    <submittedName>
        <fullName evidence="5">Uncharacterized protein</fullName>
    </submittedName>
</protein>
<dbReference type="PANTHER" id="PTHR33388:SF2">
    <property type="entry name" value="PROTEIN SPOROCYTELESS"/>
    <property type="match status" value="1"/>
</dbReference>
<keyword evidence="6" id="KW-1185">Reference proteome</keyword>
<keyword evidence="1" id="KW-0678">Repressor</keyword>
<name>A0A4V4H457_MUSBA</name>
<comment type="caution">
    <text evidence="5">The sequence shown here is derived from an EMBL/GenBank/DDBJ whole genome shotgun (WGS) entry which is preliminary data.</text>
</comment>
<evidence type="ECO:0000313" key="6">
    <source>
        <dbReference type="Proteomes" id="UP000317650"/>
    </source>
</evidence>
<feature type="region of interest" description="Disordered" evidence="4">
    <location>
        <begin position="274"/>
        <end position="293"/>
    </location>
</feature>
<dbReference type="InterPro" id="IPR040356">
    <property type="entry name" value="SPEAR"/>
</dbReference>
<dbReference type="EMBL" id="PYDT01000009">
    <property type="protein sequence ID" value="THU50876.1"/>
    <property type="molecule type" value="Genomic_DNA"/>
</dbReference>
<evidence type="ECO:0000256" key="1">
    <source>
        <dbReference type="ARBA" id="ARBA00022491"/>
    </source>
</evidence>
<dbReference type="GO" id="GO:0003700">
    <property type="term" value="F:DNA-binding transcription factor activity"/>
    <property type="evidence" value="ECO:0007669"/>
    <property type="project" value="InterPro"/>
</dbReference>
<evidence type="ECO:0000256" key="4">
    <source>
        <dbReference type="SAM" id="MobiDB-lite"/>
    </source>
</evidence>
<feature type="compositionally biased region" description="Low complexity" evidence="4">
    <location>
        <begin position="274"/>
        <end position="284"/>
    </location>
</feature>
<dbReference type="Proteomes" id="UP000317650">
    <property type="component" value="Chromosome 6"/>
</dbReference>
<dbReference type="AlphaFoldDB" id="A0A4V4H457"/>
<reference evidence="5 6" key="1">
    <citation type="journal article" date="2019" name="Nat. Plants">
        <title>Genome sequencing of Musa balbisiana reveals subgenome evolution and function divergence in polyploid bananas.</title>
        <authorList>
            <person name="Yao X."/>
        </authorList>
    </citation>
    <scope>NUCLEOTIDE SEQUENCE [LARGE SCALE GENOMIC DNA]</scope>
    <source>
        <strain evidence="6">cv. DH-PKW</strain>
        <tissue evidence="5">Leaves</tissue>
    </source>
</reference>